<organism evidence="9 10">
    <name type="scientific">Hymenobacter gummosus</name>
    <dbReference type="NCBI Taxonomy" id="1776032"/>
    <lineage>
        <taxon>Bacteria</taxon>
        <taxon>Pseudomonadati</taxon>
        <taxon>Bacteroidota</taxon>
        <taxon>Cytophagia</taxon>
        <taxon>Cytophagales</taxon>
        <taxon>Hymenobacteraceae</taxon>
        <taxon>Hymenobacter</taxon>
    </lineage>
</organism>
<evidence type="ECO:0000256" key="5">
    <source>
        <dbReference type="ARBA" id="ARBA00022777"/>
    </source>
</evidence>
<dbReference type="PROSITE" id="PS50109">
    <property type="entry name" value="HIS_KIN"/>
    <property type="match status" value="1"/>
</dbReference>
<dbReference type="Pfam" id="PF02518">
    <property type="entry name" value="HATPase_c"/>
    <property type="match status" value="1"/>
</dbReference>
<comment type="catalytic activity">
    <reaction evidence="1">
        <text>ATP + protein L-histidine = ADP + protein N-phospho-L-histidine.</text>
        <dbReference type="EC" id="2.7.13.3"/>
    </reaction>
</comment>
<keyword evidence="5" id="KW-0418">Kinase</keyword>
<dbReference type="InterPro" id="IPR004358">
    <property type="entry name" value="Sig_transdc_His_kin-like_C"/>
</dbReference>
<dbReference type="GO" id="GO:0000155">
    <property type="term" value="F:phosphorelay sensor kinase activity"/>
    <property type="evidence" value="ECO:0007669"/>
    <property type="project" value="InterPro"/>
</dbReference>
<dbReference type="InterPro" id="IPR005467">
    <property type="entry name" value="His_kinase_dom"/>
</dbReference>
<dbReference type="CDD" id="cd00082">
    <property type="entry name" value="HisKA"/>
    <property type="match status" value="1"/>
</dbReference>
<dbReference type="InterPro" id="IPR035965">
    <property type="entry name" value="PAS-like_dom_sf"/>
</dbReference>
<keyword evidence="3" id="KW-0597">Phosphoprotein</keyword>
<dbReference type="InterPro" id="IPR000700">
    <property type="entry name" value="PAS-assoc_C"/>
</dbReference>
<dbReference type="AlphaFoldDB" id="A0A3S0H7H6"/>
<evidence type="ECO:0000256" key="1">
    <source>
        <dbReference type="ARBA" id="ARBA00000085"/>
    </source>
</evidence>
<dbReference type="SUPFAM" id="SSF55874">
    <property type="entry name" value="ATPase domain of HSP90 chaperone/DNA topoisomerase II/histidine kinase"/>
    <property type="match status" value="1"/>
</dbReference>
<evidence type="ECO:0000256" key="4">
    <source>
        <dbReference type="ARBA" id="ARBA00022679"/>
    </source>
</evidence>
<evidence type="ECO:0000256" key="3">
    <source>
        <dbReference type="ARBA" id="ARBA00022553"/>
    </source>
</evidence>
<dbReference type="SMART" id="SM00387">
    <property type="entry name" value="HATPase_c"/>
    <property type="match status" value="1"/>
</dbReference>
<dbReference type="PANTHER" id="PTHR43304:SF1">
    <property type="entry name" value="PAC DOMAIN-CONTAINING PROTEIN"/>
    <property type="match status" value="1"/>
</dbReference>
<dbReference type="EC" id="2.7.13.3" evidence="2"/>
<dbReference type="Proteomes" id="UP000282184">
    <property type="component" value="Unassembled WGS sequence"/>
</dbReference>
<dbReference type="PRINTS" id="PR00344">
    <property type="entry name" value="BCTRLSENSOR"/>
</dbReference>
<reference evidence="9 10" key="1">
    <citation type="submission" date="2018-12" db="EMBL/GenBank/DDBJ databases">
        <title>Hymenobacter gummosus sp. nov., isolated from a spring.</title>
        <authorList>
            <person name="Nie L."/>
        </authorList>
    </citation>
    <scope>NUCLEOTIDE SEQUENCE [LARGE SCALE GENOMIC DNA]</scope>
    <source>
        <strain evidence="9 10">KCTC 52166</strain>
    </source>
</reference>
<evidence type="ECO:0000256" key="6">
    <source>
        <dbReference type="SAM" id="Coils"/>
    </source>
</evidence>
<accession>A0A3S0H7H6</accession>
<dbReference type="RefSeq" id="WP_126694825.1">
    <property type="nucleotide sequence ID" value="NZ_RXOF01000012.1"/>
</dbReference>
<dbReference type="InterPro" id="IPR036890">
    <property type="entry name" value="HATPase_C_sf"/>
</dbReference>
<dbReference type="SUPFAM" id="SSF47384">
    <property type="entry name" value="Homodimeric domain of signal transducing histidine kinase"/>
    <property type="match status" value="1"/>
</dbReference>
<evidence type="ECO:0000313" key="10">
    <source>
        <dbReference type="Proteomes" id="UP000282184"/>
    </source>
</evidence>
<feature type="coiled-coil region" evidence="6">
    <location>
        <begin position="567"/>
        <end position="608"/>
    </location>
</feature>
<dbReference type="SMART" id="SM00091">
    <property type="entry name" value="PAS"/>
    <property type="match status" value="5"/>
</dbReference>
<dbReference type="Gene3D" id="3.30.565.10">
    <property type="entry name" value="Histidine kinase-like ATPase, C-terminal domain"/>
    <property type="match status" value="1"/>
</dbReference>
<dbReference type="InterPro" id="IPR003594">
    <property type="entry name" value="HATPase_dom"/>
</dbReference>
<name>A0A3S0H7H6_9BACT</name>
<dbReference type="NCBIfam" id="TIGR00229">
    <property type="entry name" value="sensory_box"/>
    <property type="match status" value="1"/>
</dbReference>
<feature type="coiled-coil region" evidence="6">
    <location>
        <begin position="270"/>
        <end position="304"/>
    </location>
</feature>
<gene>
    <name evidence="9" type="ORF">EJV47_19355</name>
</gene>
<dbReference type="PANTHER" id="PTHR43304">
    <property type="entry name" value="PHYTOCHROME-LIKE PROTEIN CPH1"/>
    <property type="match status" value="1"/>
</dbReference>
<keyword evidence="6" id="KW-0175">Coiled coil</keyword>
<dbReference type="OrthoDB" id="9766459at2"/>
<dbReference type="Pfam" id="PF08448">
    <property type="entry name" value="PAS_4"/>
    <property type="match status" value="5"/>
</dbReference>
<sequence>MLSTALPDRPAGLLDTLVSISLTAVALLRPVYASDGVLTDFAWAYLNPAGQRLFRQPEVPAASLRVLFPAAVADGVFEQCRQAFLSGQAQPHPASYPADGLDGHFQLTAQRCDELLVVSFAATNEQPRPAAEQALRESQAREQAARAEAEAQRQRLTQVLMQMPANIALLRGPEHVYDLVNPEYERLFPARTTLGRSIREVIPELEGQGFYELFDQVYQTGEPYDAPEAEAWADFAGTGQLQRRYYRTSFQPIRDASGAVTEVLNFAVDVTELVEARQQVQRLNEELQAARAHTERERNLLQALLTQAPVAIGLFQGEELRITTVTEHMAAVWGRTPAQVLGRPLLEALPELQGQGFDELLRQVLRTQVPVTGTETPATMLRDGRLQTTYYNFVYQPIYDAQGAVLGVVDVAVEVSEQVQARRQIQELNEQLQTRTREAEAARAAAERQRGELQRIFEQAPVAIAVYRGPRYTIELANATVARLWGRTQEQLIGKGLFEALPEVAGMGYEQLLDHVMASGETHVAHAMEAQHDRNGQRETVYWDFVYVPVYAADGRIDGAMVVANEVTAQVLARRQLEQLNQELEARVQERTRQLRQQSRRVERLVQEAPAAIALLDGPELVFELLNDDYQAMFPERELLGRPVLAAVPELADTPLADALRKVYRTGETFEGQEFPIPFAGPDGQVQHRYFDFIYQARYDAAGTVDGVVIFGFEVSERVQRRLQTEALQAELLAAAERRAQERQDLIRIFEQAPAAICLLREPDHQIDYFNASFARLFPGENLRGRLVGEAYPDAFSANLIGLLDRVYQTGDTYTGVEYVLPVAPHPDRPGQPRYFNFTYQAYREQGRIVGVAVFLYEVTEQVLARQQVQELHEELAALNEELAATNEELLAANEELLTSNTRLSHTNSDLDTFVYTASHDLKAPITNLDGLLGVLRDEATTGIWTDTAGHVLTLMQDSIERFRATLGHLTEITRLQPELESAAPVDLAFIIDGVELDLAPLLSVARAEVHVDVAACPTLRVPAKTVRSVIYNLLSNALKYRSPERPPVVHVRCRLEAQQPVLEVQDNGLGIDLARQTELFGMFRRYHTHVEGAGVGLYMVKRMVEHVGGRIEVHSQIGQGSTFIVRFPRHR</sequence>
<dbReference type="Gene3D" id="1.10.287.130">
    <property type="match status" value="1"/>
</dbReference>
<dbReference type="InterPro" id="IPR052162">
    <property type="entry name" value="Sensor_kinase/Photoreceptor"/>
</dbReference>
<comment type="caution">
    <text evidence="9">The sequence shown here is derived from an EMBL/GenBank/DDBJ whole genome shotgun (WGS) entry which is preliminary data.</text>
</comment>
<dbReference type="Gene3D" id="3.30.450.20">
    <property type="entry name" value="PAS domain"/>
    <property type="match status" value="5"/>
</dbReference>
<dbReference type="InterPro" id="IPR003661">
    <property type="entry name" value="HisK_dim/P_dom"/>
</dbReference>
<proteinExistence type="predicted"/>
<evidence type="ECO:0000259" key="8">
    <source>
        <dbReference type="PROSITE" id="PS50113"/>
    </source>
</evidence>
<evidence type="ECO:0000313" key="9">
    <source>
        <dbReference type="EMBL" id="RTQ47574.1"/>
    </source>
</evidence>
<feature type="domain" description="PAC" evidence="8">
    <location>
        <begin position="372"/>
        <end position="427"/>
    </location>
</feature>
<dbReference type="SUPFAM" id="SSF55785">
    <property type="entry name" value="PYP-like sensor domain (PAS domain)"/>
    <property type="match status" value="5"/>
</dbReference>
<dbReference type="InterPro" id="IPR000014">
    <property type="entry name" value="PAS"/>
</dbReference>
<feature type="domain" description="PAC" evidence="8">
    <location>
        <begin position="227"/>
        <end position="282"/>
    </location>
</feature>
<feature type="domain" description="Histidine kinase" evidence="7">
    <location>
        <begin position="917"/>
        <end position="1132"/>
    </location>
</feature>
<feature type="coiled-coil region" evidence="6">
    <location>
        <begin position="418"/>
        <end position="459"/>
    </location>
</feature>
<keyword evidence="10" id="KW-1185">Reference proteome</keyword>
<evidence type="ECO:0000259" key="7">
    <source>
        <dbReference type="PROSITE" id="PS50109"/>
    </source>
</evidence>
<keyword evidence="4" id="KW-0808">Transferase</keyword>
<dbReference type="SMART" id="SM00388">
    <property type="entry name" value="HisKA"/>
    <property type="match status" value="1"/>
</dbReference>
<dbReference type="EMBL" id="RXOF01000012">
    <property type="protein sequence ID" value="RTQ47574.1"/>
    <property type="molecule type" value="Genomic_DNA"/>
</dbReference>
<evidence type="ECO:0000256" key="2">
    <source>
        <dbReference type="ARBA" id="ARBA00012438"/>
    </source>
</evidence>
<dbReference type="PROSITE" id="PS50113">
    <property type="entry name" value="PAC"/>
    <property type="match status" value="2"/>
</dbReference>
<protein>
    <recommendedName>
        <fullName evidence="2">histidine kinase</fullName>
        <ecNumber evidence="2">2.7.13.3</ecNumber>
    </recommendedName>
</protein>
<feature type="coiled-coil region" evidence="6">
    <location>
        <begin position="862"/>
        <end position="900"/>
    </location>
</feature>
<dbReference type="InterPro" id="IPR036097">
    <property type="entry name" value="HisK_dim/P_sf"/>
</dbReference>
<feature type="coiled-coil region" evidence="6">
    <location>
        <begin position="130"/>
        <end position="159"/>
    </location>
</feature>
<dbReference type="InterPro" id="IPR013656">
    <property type="entry name" value="PAS_4"/>
</dbReference>